<protein>
    <recommendedName>
        <fullName evidence="3">Ferrous iron transport protein A</fullName>
    </recommendedName>
</protein>
<keyword evidence="2" id="KW-1185">Reference proteome</keyword>
<accession>A0ABP6XMN7</accession>
<dbReference type="Proteomes" id="UP001500630">
    <property type="component" value="Unassembled WGS sequence"/>
</dbReference>
<evidence type="ECO:0000313" key="2">
    <source>
        <dbReference type="Proteomes" id="UP001500630"/>
    </source>
</evidence>
<comment type="caution">
    <text evidence="1">The sequence shown here is derived from an EMBL/GenBank/DDBJ whole genome shotgun (WGS) entry which is preliminary data.</text>
</comment>
<reference evidence="2" key="1">
    <citation type="journal article" date="2019" name="Int. J. Syst. Evol. Microbiol.">
        <title>The Global Catalogue of Microorganisms (GCM) 10K type strain sequencing project: providing services to taxonomists for standard genome sequencing and annotation.</title>
        <authorList>
            <consortium name="The Broad Institute Genomics Platform"/>
            <consortium name="The Broad Institute Genome Sequencing Center for Infectious Disease"/>
            <person name="Wu L."/>
            <person name="Ma J."/>
        </authorList>
    </citation>
    <scope>NUCLEOTIDE SEQUENCE [LARGE SCALE GENOMIC DNA]</scope>
    <source>
        <strain evidence="2">JCM 17326</strain>
    </source>
</reference>
<gene>
    <name evidence="1" type="ORF">GCM10022419_057000</name>
</gene>
<evidence type="ECO:0000313" key="1">
    <source>
        <dbReference type="EMBL" id="GAA3568797.1"/>
    </source>
</evidence>
<evidence type="ECO:0008006" key="3">
    <source>
        <dbReference type="Google" id="ProtNLM"/>
    </source>
</evidence>
<proteinExistence type="predicted"/>
<dbReference type="EMBL" id="BAABDQ010000013">
    <property type="protein sequence ID" value="GAA3568797.1"/>
    <property type="molecule type" value="Genomic_DNA"/>
</dbReference>
<dbReference type="RefSeq" id="WP_345566433.1">
    <property type="nucleotide sequence ID" value="NZ_BAABDQ010000013.1"/>
</dbReference>
<name>A0ABP6XMN7_9ACTN</name>
<organism evidence="1 2">
    <name type="scientific">Nonomuraea rosea</name>
    <dbReference type="NCBI Taxonomy" id="638574"/>
    <lineage>
        <taxon>Bacteria</taxon>
        <taxon>Bacillati</taxon>
        <taxon>Actinomycetota</taxon>
        <taxon>Actinomycetes</taxon>
        <taxon>Streptosporangiales</taxon>
        <taxon>Streptosporangiaceae</taxon>
        <taxon>Nonomuraea</taxon>
    </lineage>
</organism>
<sequence>MLLVQVRLPQEATLADALHLLGVSPEEADTGYGLVSVAPGLHVLRVTEKSAERLDRRLCHVFSDPPIEPTT</sequence>